<dbReference type="PATRIC" id="fig|1341156.4.peg.2560"/>
<dbReference type="AlphaFoldDB" id="A0A011VVF9"/>
<accession>A0A011VVF9</accession>
<gene>
    <name evidence="1" type="ORF">RASY3_14630</name>
</gene>
<dbReference type="Proteomes" id="UP000021369">
    <property type="component" value="Unassembled WGS sequence"/>
</dbReference>
<protein>
    <submittedName>
        <fullName evidence="1">Uncharacterized protein</fullName>
    </submittedName>
</protein>
<keyword evidence="2" id="KW-1185">Reference proteome</keyword>
<reference evidence="1 2" key="1">
    <citation type="submission" date="2013-06" db="EMBL/GenBank/DDBJ databases">
        <title>Rumen cellulosomics: divergent fiber-degrading strategies revealed by comparative genome-wide analysis of six Ruminococcal strains.</title>
        <authorList>
            <person name="Dassa B."/>
            <person name="Borovok I."/>
            <person name="Lamed R."/>
            <person name="Flint H."/>
            <person name="Yeoman C.J."/>
            <person name="White B."/>
            <person name="Bayer E.A."/>
        </authorList>
    </citation>
    <scope>NUCLEOTIDE SEQUENCE [LARGE SCALE GENOMIC DNA]</scope>
    <source>
        <strain evidence="1 2">SY3</strain>
    </source>
</reference>
<proteinExistence type="predicted"/>
<dbReference type="EMBL" id="JEOB01000004">
    <property type="protein sequence ID" value="EXM38548.1"/>
    <property type="molecule type" value="Genomic_DNA"/>
</dbReference>
<comment type="caution">
    <text evidence="1">The sequence shown here is derived from an EMBL/GenBank/DDBJ whole genome shotgun (WGS) entry which is preliminary data.</text>
</comment>
<sequence>MTIRELEGEIKKCQELEDSMRSIQSLLMLKRLSLVHQKNEEENNLNLNECRFLRLTIWDNDFMHDSTVFMGNLIRDIFISNEVDINDIDLEELSEIVEKIWINTIQLDGFLEKNTCSVYYGNHYFRPNLSVVTYDEMENEDWENGEVMYIPINFEGEVVIK</sequence>
<organism evidence="1 2">
    <name type="scientific">Ruminococcus albus SY3</name>
    <dbReference type="NCBI Taxonomy" id="1341156"/>
    <lineage>
        <taxon>Bacteria</taxon>
        <taxon>Bacillati</taxon>
        <taxon>Bacillota</taxon>
        <taxon>Clostridia</taxon>
        <taxon>Eubacteriales</taxon>
        <taxon>Oscillospiraceae</taxon>
        <taxon>Ruminococcus</taxon>
    </lineage>
</organism>
<dbReference type="RefSeq" id="WP_037289377.1">
    <property type="nucleotide sequence ID" value="NZ_JEOB01000004.1"/>
</dbReference>
<evidence type="ECO:0000313" key="1">
    <source>
        <dbReference type="EMBL" id="EXM38548.1"/>
    </source>
</evidence>
<name>A0A011VVF9_RUMAL</name>
<evidence type="ECO:0000313" key="2">
    <source>
        <dbReference type="Proteomes" id="UP000021369"/>
    </source>
</evidence>